<gene>
    <name evidence="1" type="ORF">CRG98_022256</name>
</gene>
<sequence>MSLCINMSLCHVGESLASPAVGESLTSSTWRGMDKSARDSFSGERKEGAVPFAGATSHSFDVASSLKNRSRPWTGGWWLPAMAPHP</sequence>
<evidence type="ECO:0000313" key="1">
    <source>
        <dbReference type="EMBL" id="PKI57411.1"/>
    </source>
</evidence>
<reference evidence="1 2" key="1">
    <citation type="submission" date="2017-11" db="EMBL/GenBank/DDBJ databases">
        <title>De-novo sequencing of pomegranate (Punica granatum L.) genome.</title>
        <authorList>
            <person name="Akparov Z."/>
            <person name="Amiraslanov A."/>
            <person name="Hajiyeva S."/>
            <person name="Abbasov M."/>
            <person name="Kaur K."/>
            <person name="Hamwieh A."/>
            <person name="Solovyev V."/>
            <person name="Salamov A."/>
            <person name="Braich B."/>
            <person name="Kosarev P."/>
            <person name="Mahmoud A."/>
            <person name="Hajiyev E."/>
            <person name="Babayeva S."/>
            <person name="Izzatullayeva V."/>
            <person name="Mammadov A."/>
            <person name="Mammadov A."/>
            <person name="Sharifova S."/>
            <person name="Ojaghi J."/>
            <person name="Eynullazada K."/>
            <person name="Bayramov B."/>
            <person name="Abdulazimova A."/>
            <person name="Shahmuradov I."/>
        </authorList>
    </citation>
    <scope>NUCLEOTIDE SEQUENCE [LARGE SCALE GENOMIC DNA]</scope>
    <source>
        <strain evidence="2">cv. AG2017</strain>
        <tissue evidence="1">Leaf</tissue>
    </source>
</reference>
<organism evidence="1 2">
    <name type="scientific">Punica granatum</name>
    <name type="common">Pomegranate</name>
    <dbReference type="NCBI Taxonomy" id="22663"/>
    <lineage>
        <taxon>Eukaryota</taxon>
        <taxon>Viridiplantae</taxon>
        <taxon>Streptophyta</taxon>
        <taxon>Embryophyta</taxon>
        <taxon>Tracheophyta</taxon>
        <taxon>Spermatophyta</taxon>
        <taxon>Magnoliopsida</taxon>
        <taxon>eudicotyledons</taxon>
        <taxon>Gunneridae</taxon>
        <taxon>Pentapetalae</taxon>
        <taxon>rosids</taxon>
        <taxon>malvids</taxon>
        <taxon>Myrtales</taxon>
        <taxon>Lythraceae</taxon>
        <taxon>Punica</taxon>
    </lineage>
</organism>
<name>A0A2I0JMA6_PUNGR</name>
<keyword evidence="2" id="KW-1185">Reference proteome</keyword>
<dbReference type="AlphaFoldDB" id="A0A2I0JMA6"/>
<proteinExistence type="predicted"/>
<evidence type="ECO:0000313" key="2">
    <source>
        <dbReference type="Proteomes" id="UP000233551"/>
    </source>
</evidence>
<dbReference type="Proteomes" id="UP000233551">
    <property type="component" value="Unassembled WGS sequence"/>
</dbReference>
<comment type="caution">
    <text evidence="1">The sequence shown here is derived from an EMBL/GenBank/DDBJ whole genome shotgun (WGS) entry which is preliminary data.</text>
</comment>
<dbReference type="EMBL" id="PGOL01001510">
    <property type="protein sequence ID" value="PKI57411.1"/>
    <property type="molecule type" value="Genomic_DNA"/>
</dbReference>
<accession>A0A2I0JMA6</accession>
<protein>
    <submittedName>
        <fullName evidence="1">Uncharacterized protein</fullName>
    </submittedName>
</protein>